<dbReference type="Proteomes" id="UP000242791">
    <property type="component" value="Unassembled WGS sequence"/>
</dbReference>
<comment type="caution">
    <text evidence="2">The sequence shown here is derived from an EMBL/GenBank/DDBJ whole genome shotgun (WGS) entry which is preliminary data.</text>
</comment>
<name>A0A1J9RD58_9EURO</name>
<proteinExistence type="predicted"/>
<dbReference type="Gene3D" id="2.100.10.30">
    <property type="entry name" value="Jacalin-like lectin domain"/>
    <property type="match status" value="1"/>
</dbReference>
<keyword evidence="3" id="KW-1185">Reference proteome</keyword>
<evidence type="ECO:0000256" key="1">
    <source>
        <dbReference type="SAM" id="SignalP"/>
    </source>
</evidence>
<feature type="signal peptide" evidence="1">
    <location>
        <begin position="1"/>
        <end position="17"/>
    </location>
</feature>
<reference evidence="2 3" key="1">
    <citation type="submission" date="2015-08" db="EMBL/GenBank/DDBJ databases">
        <title>Emmonsia species relationships and genome sequence.</title>
        <authorList>
            <person name="Cuomo C.A."/>
            <person name="Schwartz I.S."/>
            <person name="Kenyon C."/>
            <person name="De Hoog G.S."/>
            <person name="Govender N.P."/>
            <person name="Botha A."/>
            <person name="Moreno L."/>
            <person name="De Vries M."/>
            <person name="Munoz J.F."/>
            <person name="Stielow J.B."/>
        </authorList>
    </citation>
    <scope>NUCLEOTIDE SEQUENCE [LARGE SCALE GENOMIC DNA]</scope>
    <source>
        <strain evidence="2 3">EI222</strain>
    </source>
</reference>
<keyword evidence="1" id="KW-0732">Signal</keyword>
<protein>
    <submittedName>
        <fullName evidence="2">Uncharacterized protein</fullName>
    </submittedName>
</protein>
<dbReference type="EMBL" id="LGTZ01000214">
    <property type="protein sequence ID" value="OJD26511.1"/>
    <property type="molecule type" value="Genomic_DNA"/>
</dbReference>
<evidence type="ECO:0000313" key="2">
    <source>
        <dbReference type="EMBL" id="OJD26511.1"/>
    </source>
</evidence>
<feature type="chain" id="PRO_5012837393" evidence="1">
    <location>
        <begin position="18"/>
        <end position="215"/>
    </location>
</feature>
<evidence type="ECO:0000313" key="3">
    <source>
        <dbReference type="Proteomes" id="UP000242791"/>
    </source>
</evidence>
<dbReference type="SUPFAM" id="SSF51101">
    <property type="entry name" value="Mannose-binding lectins"/>
    <property type="match status" value="1"/>
</dbReference>
<sequence>MELVSGLLMILSPLAVGKDSVWHHEAPLFEETILMKNKHPSLSGHGFIVKEYYVQQHPERERELVDKFGNIPVEAMWFDQDLQTIEIYTNDVTGITGITGISVQTSSETCSIGICHTNPRTCTTNPRTLTLYTDEVLTEVDVRTSSSYFLALTFRTNHNRELSSDLHGSLSNVGIQHTIKTLRPPPGSRMTGLYFRLEGTIIDSIGMILRSCLPD</sequence>
<accession>A0A1J9RD58</accession>
<organism evidence="2 3">
    <name type="scientific">Blastomyces percursus</name>
    <dbReference type="NCBI Taxonomy" id="1658174"/>
    <lineage>
        <taxon>Eukaryota</taxon>
        <taxon>Fungi</taxon>
        <taxon>Dikarya</taxon>
        <taxon>Ascomycota</taxon>
        <taxon>Pezizomycotina</taxon>
        <taxon>Eurotiomycetes</taxon>
        <taxon>Eurotiomycetidae</taxon>
        <taxon>Onygenales</taxon>
        <taxon>Ajellomycetaceae</taxon>
        <taxon>Blastomyces</taxon>
    </lineage>
</organism>
<dbReference type="AlphaFoldDB" id="A0A1J9RD58"/>
<dbReference type="InterPro" id="IPR036404">
    <property type="entry name" value="Jacalin-like_lectin_dom_sf"/>
</dbReference>
<dbReference type="OrthoDB" id="4507445at2759"/>
<gene>
    <name evidence="2" type="ORF">ACJ73_02106</name>
</gene>
<dbReference type="VEuPathDB" id="FungiDB:ACJ73_02106"/>